<dbReference type="Pfam" id="PF00583">
    <property type="entry name" value="Acetyltransf_1"/>
    <property type="match status" value="2"/>
</dbReference>
<feature type="binding site" evidence="4">
    <location>
        <position position="36"/>
    </location>
    <ligand>
        <name>1D-myo-inositol 2-(L-cysteinylamino)-2-deoxy-alpha-D-glucopyranoside</name>
        <dbReference type="ChEBI" id="CHEBI:58887"/>
    </ligand>
</feature>
<evidence type="ECO:0000313" key="6">
    <source>
        <dbReference type="EMBL" id="BBY19507.1"/>
    </source>
</evidence>
<evidence type="ECO:0000256" key="1">
    <source>
        <dbReference type="ARBA" id="ARBA00022679"/>
    </source>
</evidence>
<dbReference type="RefSeq" id="WP_134056308.1">
    <property type="nucleotide sequence ID" value="NZ_AP022586.1"/>
</dbReference>
<proteinExistence type="inferred from homology"/>
<keyword evidence="7" id="KW-1185">Reference proteome</keyword>
<dbReference type="PANTHER" id="PTHR43617:SF31">
    <property type="entry name" value="MYCOTHIOL ACETYLTRANSFERASE"/>
    <property type="match status" value="1"/>
</dbReference>
<dbReference type="AlphaFoldDB" id="A0AAD1ITZ6"/>
<feature type="binding site" evidence="4">
    <location>
        <begin position="231"/>
        <end position="233"/>
    </location>
    <ligand>
        <name>acetyl-CoA</name>
        <dbReference type="ChEBI" id="CHEBI:57288"/>
        <label>2</label>
    </ligand>
</feature>
<gene>
    <name evidence="4 6" type="primary">mshD</name>
    <name evidence="6" type="ORF">MLIT_50990</name>
</gene>
<comment type="function">
    <text evidence="4">Catalyzes the transfer of acetyl from acetyl-CoA to desacetylmycothiol (Cys-GlcN-Ins) to form mycothiol.</text>
</comment>
<comment type="catalytic activity">
    <reaction evidence="4">
        <text>1D-myo-inositol 2-(L-cysteinylamino)-2-deoxy-alpha-D-glucopyranoside + acetyl-CoA = mycothiol + CoA + H(+)</text>
        <dbReference type="Rhea" id="RHEA:26172"/>
        <dbReference type="ChEBI" id="CHEBI:15378"/>
        <dbReference type="ChEBI" id="CHEBI:16768"/>
        <dbReference type="ChEBI" id="CHEBI:57287"/>
        <dbReference type="ChEBI" id="CHEBI:57288"/>
        <dbReference type="ChEBI" id="CHEBI:58887"/>
        <dbReference type="EC" id="2.3.1.189"/>
    </reaction>
</comment>
<evidence type="ECO:0000256" key="3">
    <source>
        <dbReference type="ARBA" id="ARBA00023315"/>
    </source>
</evidence>
<feature type="binding site" evidence="4">
    <location>
        <position position="269"/>
    </location>
    <ligand>
        <name>1D-myo-inositol 2-(L-cysteinylamino)-2-deoxy-alpha-D-glucopyranoside</name>
        <dbReference type="ChEBI" id="CHEBI:58887"/>
    </ligand>
</feature>
<dbReference type="PIRSF" id="PIRSF021524">
    <property type="entry name" value="MSH_acetyltransferase"/>
    <property type="match status" value="1"/>
</dbReference>
<dbReference type="NCBIfam" id="TIGR03448">
    <property type="entry name" value="mycothiol_MshD"/>
    <property type="match status" value="1"/>
</dbReference>
<evidence type="ECO:0000259" key="5">
    <source>
        <dbReference type="PROSITE" id="PS51186"/>
    </source>
</evidence>
<feature type="binding site" evidence="4">
    <location>
        <begin position="79"/>
        <end position="81"/>
    </location>
    <ligand>
        <name>acetyl-CoA</name>
        <dbReference type="ChEBI" id="CHEBI:57288"/>
        <label>1</label>
    </ligand>
</feature>
<evidence type="ECO:0000313" key="7">
    <source>
        <dbReference type="Proteomes" id="UP000466607"/>
    </source>
</evidence>
<evidence type="ECO:0000256" key="2">
    <source>
        <dbReference type="ARBA" id="ARBA00022737"/>
    </source>
</evidence>
<keyword evidence="2 4" id="KW-0677">Repeat</keyword>
<reference evidence="6 7" key="1">
    <citation type="journal article" date="2019" name="Emerg. Microbes Infect.">
        <title>Comprehensive subspecies identification of 175 nontuberculous mycobacteria species based on 7547 genomic profiles.</title>
        <authorList>
            <person name="Matsumoto Y."/>
            <person name="Kinjo T."/>
            <person name="Motooka D."/>
            <person name="Nabeya D."/>
            <person name="Jung N."/>
            <person name="Uechi K."/>
            <person name="Horii T."/>
            <person name="Iida T."/>
            <person name="Fujita J."/>
            <person name="Nakamura S."/>
        </authorList>
    </citation>
    <scope>NUCLEOTIDE SEQUENCE [LARGE SCALE GENOMIC DNA]</scope>
    <source>
        <strain evidence="6 7">JCM 17423</strain>
    </source>
</reference>
<evidence type="ECO:0000256" key="4">
    <source>
        <dbReference type="HAMAP-Rule" id="MF_01698"/>
    </source>
</evidence>
<dbReference type="PANTHER" id="PTHR43617">
    <property type="entry name" value="L-AMINO ACID N-ACETYLTRANSFERASE"/>
    <property type="match status" value="1"/>
</dbReference>
<dbReference type="Proteomes" id="UP000466607">
    <property type="component" value="Chromosome"/>
</dbReference>
<dbReference type="InterPro" id="IPR050276">
    <property type="entry name" value="MshD_Acetyltransferase"/>
</dbReference>
<organism evidence="6 7">
    <name type="scientific">Mycolicibacterium litorale</name>
    <dbReference type="NCBI Taxonomy" id="758802"/>
    <lineage>
        <taxon>Bacteria</taxon>
        <taxon>Bacillati</taxon>
        <taxon>Actinomycetota</taxon>
        <taxon>Actinomycetes</taxon>
        <taxon>Mycobacteriales</taxon>
        <taxon>Mycobacteriaceae</taxon>
        <taxon>Mycolicibacterium</taxon>
    </lineage>
</organism>
<feature type="binding site" evidence="4">
    <location>
        <position position="178"/>
    </location>
    <ligand>
        <name>1D-myo-inositol 2-(L-cysteinylamino)-2-deoxy-alpha-D-glucopyranoside</name>
        <dbReference type="ChEBI" id="CHEBI:58887"/>
    </ligand>
</feature>
<protein>
    <recommendedName>
        <fullName evidence="4">Mycothiol acetyltransferase</fullName>
        <shortName evidence="4">MSH acetyltransferase</shortName>
        <ecNumber evidence="4">2.3.1.189</ecNumber>
    </recommendedName>
    <alternativeName>
        <fullName evidence="4">Mycothiol synthase</fullName>
    </alternativeName>
</protein>
<dbReference type="CDD" id="cd04301">
    <property type="entry name" value="NAT_SF"/>
    <property type="match status" value="2"/>
</dbReference>
<dbReference type="EMBL" id="AP022586">
    <property type="protein sequence ID" value="BBY19507.1"/>
    <property type="molecule type" value="Genomic_DNA"/>
</dbReference>
<dbReference type="GO" id="GO:0010125">
    <property type="term" value="P:mycothiol biosynthetic process"/>
    <property type="evidence" value="ECO:0007669"/>
    <property type="project" value="UniProtKB-UniRule"/>
</dbReference>
<feature type="binding site" evidence="4">
    <location>
        <begin position="274"/>
        <end position="279"/>
    </location>
    <ligand>
        <name>acetyl-CoA</name>
        <dbReference type="ChEBI" id="CHEBI:57288"/>
        <label>2</label>
    </ligand>
</feature>
<dbReference type="PROSITE" id="PS51186">
    <property type="entry name" value="GNAT"/>
    <property type="match status" value="2"/>
</dbReference>
<dbReference type="InterPro" id="IPR017813">
    <property type="entry name" value="Mycothiol_AcTrfase"/>
</dbReference>
<feature type="binding site" evidence="4">
    <location>
        <position position="219"/>
    </location>
    <ligand>
        <name>1D-myo-inositol 2-(L-cysteinylamino)-2-deoxy-alpha-D-glucopyranoside</name>
        <dbReference type="ChEBI" id="CHEBI:58887"/>
    </ligand>
</feature>
<keyword evidence="3 4" id="KW-0012">Acyltransferase</keyword>
<comment type="similarity">
    <text evidence="4">Belongs to the acetyltransferase family. MshD subfamily.</text>
</comment>
<feature type="domain" description="N-acetyltransferase" evidence="5">
    <location>
        <begin position="149"/>
        <end position="302"/>
    </location>
</feature>
<accession>A0AAD1ITZ6</accession>
<dbReference type="GO" id="GO:0035447">
    <property type="term" value="F:mycothiol synthase activity"/>
    <property type="evidence" value="ECO:0007669"/>
    <property type="project" value="UniProtKB-UniRule"/>
</dbReference>
<comment type="subunit">
    <text evidence="4">Monomer.</text>
</comment>
<dbReference type="GO" id="GO:0008999">
    <property type="term" value="F:protein-N-terminal-alanine acetyltransferase activity"/>
    <property type="evidence" value="ECO:0007669"/>
    <property type="project" value="TreeGrafter"/>
</dbReference>
<dbReference type="InterPro" id="IPR016181">
    <property type="entry name" value="Acyl_CoA_acyltransferase"/>
</dbReference>
<dbReference type="SUPFAM" id="SSF55729">
    <property type="entry name" value="Acyl-CoA N-acyltransferases (Nat)"/>
    <property type="match status" value="1"/>
</dbReference>
<sequence length="302" mass="32520">MTALVWRTELTDEEQDRIREVIAAATRADGVAPVGDQVLRELPADRTRHLLAVDHGDDQVVGYLNLAPASDTAPPMAELVVHPDARRRGTGAAMARAGLAEGGPDARIWAHGNLDAAQATARTLGLKVVRELLQMRRPLTDLPPVTVSDGVRLATYAGPENDRELLRVNNSAFSWHPEQGGWTDADIAERRGEAWFDPEGLFLAFDENTGALLGFHWTKIHGPDLGEVYVVGVDPGAQGRGLGATLTLVGLHHLADRLSDSPQPTVMLYVEADNAAAVKTYRRLGFDVHSVDAAYAAPTGNL</sequence>
<dbReference type="EC" id="2.3.1.189" evidence="4"/>
<feature type="binding site" evidence="4">
    <location>
        <position position="227"/>
    </location>
    <ligand>
        <name>1D-myo-inositol 2-(L-cysteinylamino)-2-deoxy-alpha-D-glucopyranoside</name>
        <dbReference type="ChEBI" id="CHEBI:58887"/>
    </ligand>
</feature>
<comment type="caution">
    <text evidence="4">Lacks conserved residue(s) required for the propagation of feature annotation.</text>
</comment>
<feature type="domain" description="N-acetyltransferase" evidence="5">
    <location>
        <begin position="4"/>
        <end position="140"/>
    </location>
</feature>
<dbReference type="Gene3D" id="3.40.630.30">
    <property type="match status" value="1"/>
</dbReference>
<name>A0AAD1ITZ6_9MYCO</name>
<dbReference type="InterPro" id="IPR000182">
    <property type="entry name" value="GNAT_dom"/>
</dbReference>
<keyword evidence="1 4" id="KW-0808">Transferase</keyword>
<dbReference type="HAMAP" id="MF_01698">
    <property type="entry name" value="MshD"/>
    <property type="match status" value="1"/>
</dbReference>